<sequence length="285" mass="31162">MNYTCKNHRPKINKIRKRRNMKKIIETKQKEARQKHPDSSFKNLDVYSATPKTAPDSAAPDTATASDYDGLVHLADPDVQVAADGADFPSVVKCLQLCKLPYDGSANWQDLEGKDVLRAVRRFRLRFPAVSWTFAEDYIFTVFGKKKSEKTRGGKRSENNKAEKIGLPNPHTFRPQKNSKASKAAAAAAVATAEESESPTDFTSSAPTGIGTSATLDPDLAIAIPAPDAQVVHHMEAPALLWPMVRMQPLAMTGPPDWGLGEAYGPVLDGVVVVVLLLFLRQPRG</sequence>
<keyword evidence="2" id="KW-1133">Transmembrane helix</keyword>
<evidence type="ECO:0000313" key="3">
    <source>
        <dbReference type="EMBL" id="CCX07181.1"/>
    </source>
</evidence>
<keyword evidence="2" id="KW-0812">Transmembrane</keyword>
<keyword evidence="2" id="KW-0472">Membrane</keyword>
<dbReference type="Proteomes" id="UP000018144">
    <property type="component" value="Unassembled WGS sequence"/>
</dbReference>
<protein>
    <submittedName>
        <fullName evidence="3">Uncharacterized protein</fullName>
    </submittedName>
</protein>
<proteinExistence type="predicted"/>
<feature type="compositionally biased region" description="Basic and acidic residues" evidence="1">
    <location>
        <begin position="26"/>
        <end position="39"/>
    </location>
</feature>
<accession>U4KYW0</accession>
<feature type="compositionally biased region" description="Basic and acidic residues" evidence="1">
    <location>
        <begin position="150"/>
        <end position="164"/>
    </location>
</feature>
<feature type="compositionally biased region" description="Polar residues" evidence="1">
    <location>
        <begin position="199"/>
        <end position="210"/>
    </location>
</feature>
<dbReference type="AlphaFoldDB" id="U4KYW0"/>
<evidence type="ECO:0000313" key="4">
    <source>
        <dbReference type="Proteomes" id="UP000018144"/>
    </source>
</evidence>
<feature type="transmembrane region" description="Helical" evidence="2">
    <location>
        <begin position="263"/>
        <end position="280"/>
    </location>
</feature>
<feature type="region of interest" description="Disordered" evidence="1">
    <location>
        <begin position="149"/>
        <end position="210"/>
    </location>
</feature>
<dbReference type="EMBL" id="HF935336">
    <property type="protein sequence ID" value="CCX07181.1"/>
    <property type="molecule type" value="Genomic_DNA"/>
</dbReference>
<evidence type="ECO:0000256" key="2">
    <source>
        <dbReference type="SAM" id="Phobius"/>
    </source>
</evidence>
<reference evidence="3 4" key="1">
    <citation type="journal article" date="2013" name="PLoS Genet.">
        <title>The genome and development-dependent transcriptomes of Pyronema confluens: a window into fungal evolution.</title>
        <authorList>
            <person name="Traeger S."/>
            <person name="Altegoer F."/>
            <person name="Freitag M."/>
            <person name="Gabaldon T."/>
            <person name="Kempken F."/>
            <person name="Kumar A."/>
            <person name="Marcet-Houben M."/>
            <person name="Poggeler S."/>
            <person name="Stajich J.E."/>
            <person name="Nowrousian M."/>
        </authorList>
    </citation>
    <scope>NUCLEOTIDE SEQUENCE [LARGE SCALE GENOMIC DNA]</scope>
    <source>
        <strain evidence="4">CBS 100304</strain>
        <tissue evidence="3">Vegetative mycelium</tissue>
    </source>
</reference>
<keyword evidence="4" id="KW-1185">Reference proteome</keyword>
<gene>
    <name evidence="3" type="ORF">PCON_06768</name>
</gene>
<name>U4KYW0_PYROM</name>
<feature type="region of interest" description="Disordered" evidence="1">
    <location>
        <begin position="26"/>
        <end position="46"/>
    </location>
</feature>
<feature type="compositionally biased region" description="Low complexity" evidence="1">
    <location>
        <begin position="178"/>
        <end position="193"/>
    </location>
</feature>
<organism evidence="3 4">
    <name type="scientific">Pyronema omphalodes (strain CBS 100304)</name>
    <name type="common">Pyronema confluens</name>
    <dbReference type="NCBI Taxonomy" id="1076935"/>
    <lineage>
        <taxon>Eukaryota</taxon>
        <taxon>Fungi</taxon>
        <taxon>Dikarya</taxon>
        <taxon>Ascomycota</taxon>
        <taxon>Pezizomycotina</taxon>
        <taxon>Pezizomycetes</taxon>
        <taxon>Pezizales</taxon>
        <taxon>Pyronemataceae</taxon>
        <taxon>Pyronema</taxon>
    </lineage>
</organism>
<evidence type="ECO:0000256" key="1">
    <source>
        <dbReference type="SAM" id="MobiDB-lite"/>
    </source>
</evidence>